<keyword evidence="6" id="KW-0597">Phosphoprotein</keyword>
<evidence type="ECO:0000256" key="13">
    <source>
        <dbReference type="ARBA" id="ARBA00023212"/>
    </source>
</evidence>
<accession>A0A067RNB4</accession>
<dbReference type="Gene3D" id="1.10.1170.10">
    <property type="entry name" value="Inhibitor Of Apoptosis Protein (2mihbC-IAP-1), Chain A"/>
    <property type="match status" value="1"/>
</dbReference>
<evidence type="ECO:0000256" key="12">
    <source>
        <dbReference type="ARBA" id="ARBA00022843"/>
    </source>
</evidence>
<dbReference type="SUPFAM" id="SSF57924">
    <property type="entry name" value="Inhibitor of apoptosis (IAP) repeat"/>
    <property type="match status" value="1"/>
</dbReference>
<dbReference type="SMART" id="SM00238">
    <property type="entry name" value="BIR"/>
    <property type="match status" value="1"/>
</dbReference>
<dbReference type="InterPro" id="IPR001370">
    <property type="entry name" value="BIR_rpt"/>
</dbReference>
<keyword evidence="14" id="KW-0539">Nucleus</keyword>
<dbReference type="FunCoup" id="A0A067RNB4">
    <property type="interactions" value="472"/>
</dbReference>
<evidence type="ECO:0000256" key="6">
    <source>
        <dbReference type="ARBA" id="ARBA00022553"/>
    </source>
</evidence>
<dbReference type="PANTHER" id="PTHR46771">
    <property type="entry name" value="DETERIN"/>
    <property type="match status" value="1"/>
</dbReference>
<keyword evidence="11" id="KW-0862">Zinc</keyword>
<keyword evidence="12" id="KW-0832">Ubl conjugation</keyword>
<dbReference type="GO" id="GO:0007059">
    <property type="term" value="P:chromosome segregation"/>
    <property type="evidence" value="ECO:0007669"/>
    <property type="project" value="UniProtKB-KW"/>
</dbReference>
<name>A0A067RNB4_ZOONE</name>
<evidence type="ECO:0000256" key="2">
    <source>
        <dbReference type="ARBA" id="ARBA00004186"/>
    </source>
</evidence>
<dbReference type="PANTHER" id="PTHR46771:SF5">
    <property type="entry name" value="DETERIN"/>
    <property type="match status" value="1"/>
</dbReference>
<dbReference type="InParanoid" id="A0A067RNB4"/>
<evidence type="ECO:0000256" key="3">
    <source>
        <dbReference type="ARBA" id="ARBA00004584"/>
    </source>
</evidence>
<evidence type="ECO:0000256" key="8">
    <source>
        <dbReference type="ARBA" id="ARBA00022723"/>
    </source>
</evidence>
<comment type="similarity">
    <text evidence="4">Belongs to the IAP family.</text>
</comment>
<dbReference type="GO" id="GO:0051301">
    <property type="term" value="P:cell division"/>
    <property type="evidence" value="ECO:0007669"/>
    <property type="project" value="UniProtKB-KW"/>
</dbReference>
<keyword evidence="15" id="KW-0131">Cell cycle</keyword>
<dbReference type="CDD" id="cd00022">
    <property type="entry name" value="BIR"/>
    <property type="match status" value="1"/>
</dbReference>
<evidence type="ECO:0000256" key="10">
    <source>
        <dbReference type="ARBA" id="ARBA00022829"/>
    </source>
</evidence>
<evidence type="ECO:0000313" key="17">
    <source>
        <dbReference type="EMBL" id="KDR24538.1"/>
    </source>
</evidence>
<keyword evidence="10" id="KW-0159">Chromosome partition</keyword>
<evidence type="ECO:0000256" key="11">
    <source>
        <dbReference type="ARBA" id="ARBA00022833"/>
    </source>
</evidence>
<protein>
    <submittedName>
        <fullName evidence="17">Baculoviral IAP repeat-containing protein 5</fullName>
    </submittedName>
</protein>
<dbReference type="GO" id="GO:0005819">
    <property type="term" value="C:spindle"/>
    <property type="evidence" value="ECO:0007669"/>
    <property type="project" value="UniProtKB-SubCell"/>
</dbReference>
<keyword evidence="8" id="KW-0479">Metal-binding</keyword>
<keyword evidence="13" id="KW-0206">Cytoskeleton</keyword>
<comment type="subcellular location">
    <subcellularLocation>
        <location evidence="3">Chromosome</location>
        <location evidence="3">Centromere</location>
    </subcellularLocation>
    <subcellularLocation>
        <location evidence="2">Cytoplasm</location>
        <location evidence="2">Cytoskeleton</location>
        <location evidence="2">Spindle</location>
    </subcellularLocation>
    <subcellularLocation>
        <location evidence="1">Nucleus</location>
    </subcellularLocation>
</comment>
<evidence type="ECO:0000256" key="15">
    <source>
        <dbReference type="ARBA" id="ARBA00023306"/>
    </source>
</evidence>
<dbReference type="GO" id="GO:0005634">
    <property type="term" value="C:nucleus"/>
    <property type="evidence" value="ECO:0007669"/>
    <property type="project" value="UniProtKB-SubCell"/>
</dbReference>
<evidence type="ECO:0000256" key="4">
    <source>
        <dbReference type="ARBA" id="ARBA00006672"/>
    </source>
</evidence>
<keyword evidence="5" id="KW-0963">Cytoplasm</keyword>
<dbReference type="Pfam" id="PF00653">
    <property type="entry name" value="BIR"/>
    <property type="match status" value="1"/>
</dbReference>
<dbReference type="GO" id="GO:0000775">
    <property type="term" value="C:chromosome, centromeric region"/>
    <property type="evidence" value="ECO:0007669"/>
    <property type="project" value="UniProtKB-SubCell"/>
</dbReference>
<dbReference type="GO" id="GO:0046872">
    <property type="term" value="F:metal ion binding"/>
    <property type="evidence" value="ECO:0007669"/>
    <property type="project" value="UniProtKB-KW"/>
</dbReference>
<dbReference type="FunFam" id="1.10.1170.10:FF:000009">
    <property type="entry name" value="Baculoviral IAP repeat-containing protein 5"/>
    <property type="match status" value="1"/>
</dbReference>
<reference evidence="17 18" key="1">
    <citation type="journal article" date="2014" name="Nat. Commun.">
        <title>Molecular traces of alternative social organization in a termite genome.</title>
        <authorList>
            <person name="Terrapon N."/>
            <person name="Li C."/>
            <person name="Robertson H.M."/>
            <person name="Ji L."/>
            <person name="Meng X."/>
            <person name="Booth W."/>
            <person name="Chen Z."/>
            <person name="Childers C.P."/>
            <person name="Glastad K.M."/>
            <person name="Gokhale K."/>
            <person name="Gowin J."/>
            <person name="Gronenberg W."/>
            <person name="Hermansen R.A."/>
            <person name="Hu H."/>
            <person name="Hunt B.G."/>
            <person name="Huylmans A.K."/>
            <person name="Khalil S.M."/>
            <person name="Mitchell R.D."/>
            <person name="Munoz-Torres M.C."/>
            <person name="Mustard J.A."/>
            <person name="Pan H."/>
            <person name="Reese J.T."/>
            <person name="Scharf M.E."/>
            <person name="Sun F."/>
            <person name="Vogel H."/>
            <person name="Xiao J."/>
            <person name="Yang W."/>
            <person name="Yang Z."/>
            <person name="Yang Z."/>
            <person name="Zhou J."/>
            <person name="Zhu J."/>
            <person name="Brent C.S."/>
            <person name="Elsik C.G."/>
            <person name="Goodisman M.A."/>
            <person name="Liberles D.A."/>
            <person name="Roe R.M."/>
            <person name="Vargo E.L."/>
            <person name="Vilcinskas A."/>
            <person name="Wang J."/>
            <person name="Bornberg-Bauer E."/>
            <person name="Korb J."/>
            <person name="Zhang G."/>
            <person name="Liebig J."/>
        </authorList>
    </citation>
    <scope>NUCLEOTIDE SEQUENCE [LARGE SCALE GENOMIC DNA]</scope>
    <source>
        <tissue evidence="17">Whole organism</tissue>
    </source>
</reference>
<evidence type="ECO:0000256" key="9">
    <source>
        <dbReference type="ARBA" id="ARBA00022776"/>
    </source>
</evidence>
<evidence type="ECO:0000256" key="16">
    <source>
        <dbReference type="ARBA" id="ARBA00023328"/>
    </source>
</evidence>
<keyword evidence="9" id="KW-0498">Mitosis</keyword>
<dbReference type="eggNOG" id="KOG1101">
    <property type="taxonomic scope" value="Eukaryota"/>
</dbReference>
<dbReference type="STRING" id="136037.A0A067RNB4"/>
<sequence>MVASVTSLDFQNEQEINRAIETIHITNMMEVPDLATYMLEDERLGTFKSWPFNEDTSCNARKMAEAGYIFCGSKDEPDLVQCQVCLKKLDGWKQDDDPWNEHKTHSSSCLFVKIGKKDADLTVYNHFDLSLERTKNIMKAEHAEQRAAFIEKAEESKQLLQYVRSSQTFHTSLLPYRQGDRNSKVLPDYTAIQHRRQLSSYILLVC</sequence>
<evidence type="ECO:0000256" key="5">
    <source>
        <dbReference type="ARBA" id="ARBA00022490"/>
    </source>
</evidence>
<keyword evidence="16" id="KW-0137">Centromere</keyword>
<dbReference type="PROSITE" id="PS50143">
    <property type="entry name" value="BIR_REPEAT_2"/>
    <property type="match status" value="1"/>
</dbReference>
<dbReference type="Proteomes" id="UP000027135">
    <property type="component" value="Unassembled WGS sequence"/>
</dbReference>
<dbReference type="EMBL" id="KK852404">
    <property type="protein sequence ID" value="KDR24538.1"/>
    <property type="molecule type" value="Genomic_DNA"/>
</dbReference>
<gene>
    <name evidence="17" type="ORF">L798_13232</name>
</gene>
<evidence type="ECO:0000313" key="18">
    <source>
        <dbReference type="Proteomes" id="UP000027135"/>
    </source>
</evidence>
<dbReference type="AlphaFoldDB" id="A0A067RNB4"/>
<organism evidence="17 18">
    <name type="scientific">Zootermopsis nevadensis</name>
    <name type="common">Dampwood termite</name>
    <dbReference type="NCBI Taxonomy" id="136037"/>
    <lineage>
        <taxon>Eukaryota</taxon>
        <taxon>Metazoa</taxon>
        <taxon>Ecdysozoa</taxon>
        <taxon>Arthropoda</taxon>
        <taxon>Hexapoda</taxon>
        <taxon>Insecta</taxon>
        <taxon>Pterygota</taxon>
        <taxon>Neoptera</taxon>
        <taxon>Polyneoptera</taxon>
        <taxon>Dictyoptera</taxon>
        <taxon>Blattodea</taxon>
        <taxon>Blattoidea</taxon>
        <taxon>Termitoidae</taxon>
        <taxon>Termopsidae</taxon>
        <taxon>Zootermopsis</taxon>
    </lineage>
</organism>
<evidence type="ECO:0000256" key="14">
    <source>
        <dbReference type="ARBA" id="ARBA00023242"/>
    </source>
</evidence>
<evidence type="ECO:0000256" key="7">
    <source>
        <dbReference type="ARBA" id="ARBA00022618"/>
    </source>
</evidence>
<proteinExistence type="inferred from homology"/>
<dbReference type="InterPro" id="IPR051190">
    <property type="entry name" value="Baculoviral_IAP"/>
</dbReference>
<evidence type="ECO:0000256" key="1">
    <source>
        <dbReference type="ARBA" id="ARBA00004123"/>
    </source>
</evidence>
<keyword evidence="18" id="KW-1185">Reference proteome</keyword>
<keyword evidence="7" id="KW-0132">Cell division</keyword>